<keyword evidence="4" id="KW-0732">Signal</keyword>
<evidence type="ECO:0000256" key="7">
    <source>
        <dbReference type="ARBA" id="ARBA00023288"/>
    </source>
</evidence>
<evidence type="ECO:0000313" key="9">
    <source>
        <dbReference type="EMBL" id="EEF23775.1"/>
    </source>
</evidence>
<reference evidence="10" key="1">
    <citation type="journal article" date="2010" name="Nat. Biotechnol.">
        <title>Draft genome sequence of the oilseed species Ricinus communis.</title>
        <authorList>
            <person name="Chan A.P."/>
            <person name="Crabtree J."/>
            <person name="Zhao Q."/>
            <person name="Lorenzi H."/>
            <person name="Orvis J."/>
            <person name="Puiu D."/>
            <person name="Melake-Berhan A."/>
            <person name="Jones K.M."/>
            <person name="Redman J."/>
            <person name="Chen G."/>
            <person name="Cahoon E.B."/>
            <person name="Gedil M."/>
            <person name="Stanke M."/>
            <person name="Haas B.J."/>
            <person name="Wortman J.R."/>
            <person name="Fraser-Liggett C.M."/>
            <person name="Ravel J."/>
            <person name="Rabinowicz P.D."/>
        </authorList>
    </citation>
    <scope>NUCLEOTIDE SEQUENCE [LARGE SCALE GENOMIC DNA]</scope>
    <source>
        <strain evidence="10">cv. Hale</strain>
    </source>
</reference>
<evidence type="ECO:0000256" key="4">
    <source>
        <dbReference type="ARBA" id="ARBA00022729"/>
    </source>
</evidence>
<evidence type="ECO:0000256" key="2">
    <source>
        <dbReference type="ARBA" id="ARBA00022452"/>
    </source>
</evidence>
<keyword evidence="6" id="KW-0564">Palmitate</keyword>
<dbReference type="GO" id="GO:0022857">
    <property type="term" value="F:transmembrane transporter activity"/>
    <property type="evidence" value="ECO:0000318"/>
    <property type="project" value="GO_Central"/>
</dbReference>
<dbReference type="GO" id="GO:0016020">
    <property type="term" value="C:membrane"/>
    <property type="evidence" value="ECO:0000318"/>
    <property type="project" value="GO_Central"/>
</dbReference>
<dbReference type="AlphaFoldDB" id="B9TK39"/>
<evidence type="ECO:0000256" key="5">
    <source>
        <dbReference type="ARBA" id="ARBA00023136"/>
    </source>
</evidence>
<keyword evidence="10" id="KW-1185">Reference proteome</keyword>
<dbReference type="GO" id="GO:0055085">
    <property type="term" value="P:transmembrane transport"/>
    <property type="evidence" value="ECO:0000318"/>
    <property type="project" value="GO_Central"/>
</dbReference>
<evidence type="ECO:0000256" key="6">
    <source>
        <dbReference type="ARBA" id="ARBA00023139"/>
    </source>
</evidence>
<dbReference type="Pfam" id="PF02321">
    <property type="entry name" value="OEP"/>
    <property type="match status" value="1"/>
</dbReference>
<dbReference type="SUPFAM" id="SSF56954">
    <property type="entry name" value="Outer membrane efflux proteins (OEP)"/>
    <property type="match status" value="1"/>
</dbReference>
<dbReference type="GO" id="GO:0015562">
    <property type="term" value="F:efflux transmembrane transporter activity"/>
    <property type="evidence" value="ECO:0007669"/>
    <property type="project" value="InterPro"/>
</dbReference>
<dbReference type="STRING" id="3988.B9TK39"/>
<dbReference type="InterPro" id="IPR003423">
    <property type="entry name" value="OMP_efflux"/>
</dbReference>
<evidence type="ECO:0000256" key="1">
    <source>
        <dbReference type="ARBA" id="ARBA00004370"/>
    </source>
</evidence>
<feature type="non-terminal residue" evidence="9">
    <location>
        <position position="311"/>
    </location>
</feature>
<evidence type="ECO:0000313" key="10">
    <source>
        <dbReference type="Proteomes" id="UP000008311"/>
    </source>
</evidence>
<gene>
    <name evidence="9" type="ORF">RCOM_2133610</name>
</gene>
<keyword evidence="5" id="KW-0472">Membrane</keyword>
<dbReference type="EMBL" id="EQ984687">
    <property type="protein sequence ID" value="EEF23775.1"/>
    <property type="molecule type" value="Genomic_DNA"/>
</dbReference>
<dbReference type="InParanoid" id="B9TK39"/>
<dbReference type="Gene3D" id="1.20.1600.10">
    <property type="entry name" value="Outer membrane efflux proteins (OEP)"/>
    <property type="match status" value="1"/>
</dbReference>
<proteinExistence type="predicted"/>
<feature type="coiled-coil region" evidence="8">
    <location>
        <begin position="235"/>
        <end position="269"/>
    </location>
</feature>
<dbReference type="PANTHER" id="PTHR30203">
    <property type="entry name" value="OUTER MEMBRANE CATION EFFLUX PROTEIN"/>
    <property type="match status" value="1"/>
</dbReference>
<keyword evidence="3" id="KW-0812">Transmembrane</keyword>
<protein>
    <submittedName>
        <fullName evidence="9">Fusaric acid resistance protein fusA, putative</fullName>
    </submittedName>
</protein>
<dbReference type="Gene3D" id="2.20.200.10">
    <property type="entry name" value="Outer membrane efflux proteins (OEP)"/>
    <property type="match status" value="1"/>
</dbReference>
<dbReference type="InterPro" id="IPR010131">
    <property type="entry name" value="MdtP/NodT-like"/>
</dbReference>
<evidence type="ECO:0000256" key="3">
    <source>
        <dbReference type="ARBA" id="ARBA00022692"/>
    </source>
</evidence>
<keyword evidence="2" id="KW-1134">Transmembrane beta strand</keyword>
<dbReference type="PANTHER" id="PTHR30203:SF20">
    <property type="entry name" value="MULTIDRUG RESISTANCE OUTER MEMBRANE PROTEIN MDTP-RELATED"/>
    <property type="match status" value="1"/>
</dbReference>
<comment type="subcellular location">
    <subcellularLocation>
        <location evidence="1">Membrane</location>
    </subcellularLocation>
</comment>
<sequence>MPLTIIAILPRQPLRVSRWGVWLLALLLNGCISSKGIIPASQPLAQDKLVLGKTIEDASAIAWPTEHWWQAYQDAQLDRLVEKSLHDHPDLKKATARIALTTAMAEQAHAATLPNVGGKVSSSRERFTELSFIPKPWAGRFNWNNQATVDMSYNLDLWKQQKSAWLAALDEAHVSEAEMQQVKIELTAAMVKSYIRLAAEYQWRDLAAEELDDVHHEIAIAKKALAAGLNTQLSLSRLEATLPAAQNKLAQIELHLTLLKNQIAALSGEGPGAGEGIARPGLHLSASIGLPDQLPANLIGRRPDIVAARWR</sequence>
<dbReference type="Proteomes" id="UP000008311">
    <property type="component" value="Unassembled WGS sequence"/>
</dbReference>
<organism evidence="9 10">
    <name type="scientific">Ricinus communis</name>
    <name type="common">Castor bean</name>
    <dbReference type="NCBI Taxonomy" id="3988"/>
    <lineage>
        <taxon>Eukaryota</taxon>
        <taxon>Viridiplantae</taxon>
        <taxon>Streptophyta</taxon>
        <taxon>Embryophyta</taxon>
        <taxon>Tracheophyta</taxon>
        <taxon>Spermatophyta</taxon>
        <taxon>Magnoliopsida</taxon>
        <taxon>eudicotyledons</taxon>
        <taxon>Gunneridae</taxon>
        <taxon>Pentapetalae</taxon>
        <taxon>rosids</taxon>
        <taxon>fabids</taxon>
        <taxon>Malpighiales</taxon>
        <taxon>Euphorbiaceae</taxon>
        <taxon>Acalyphoideae</taxon>
        <taxon>Acalypheae</taxon>
        <taxon>Ricinus</taxon>
    </lineage>
</organism>
<keyword evidence="7" id="KW-0449">Lipoprotein</keyword>
<evidence type="ECO:0000256" key="8">
    <source>
        <dbReference type="SAM" id="Coils"/>
    </source>
</evidence>
<accession>B9TK39</accession>
<keyword evidence="8" id="KW-0175">Coiled coil</keyword>
<name>B9TK39_RICCO</name>